<comment type="similarity">
    <text evidence="1">Belongs to the leucine-binding protein family.</text>
</comment>
<dbReference type="PROSITE" id="PS51257">
    <property type="entry name" value="PROKAR_LIPOPROTEIN"/>
    <property type="match status" value="1"/>
</dbReference>
<name>A0A6S6Z211_9BURK</name>
<feature type="chain" id="PRO_5028864217" description="Leucine-binding protein domain-containing protein" evidence="3">
    <location>
        <begin position="27"/>
        <end position="394"/>
    </location>
</feature>
<dbReference type="InterPro" id="IPR051010">
    <property type="entry name" value="BCAA_transport"/>
</dbReference>
<feature type="signal peptide" evidence="3">
    <location>
        <begin position="1"/>
        <end position="26"/>
    </location>
</feature>
<evidence type="ECO:0000259" key="4">
    <source>
        <dbReference type="Pfam" id="PF13458"/>
    </source>
</evidence>
<dbReference type="Pfam" id="PF13458">
    <property type="entry name" value="Peripla_BP_6"/>
    <property type="match status" value="1"/>
</dbReference>
<dbReference type="CDD" id="cd06359">
    <property type="entry name" value="PBP1_Nba-like"/>
    <property type="match status" value="1"/>
</dbReference>
<dbReference type="AlphaFoldDB" id="A0A6S6Z211"/>
<dbReference type="Gene3D" id="3.40.50.2300">
    <property type="match status" value="2"/>
</dbReference>
<evidence type="ECO:0000313" key="6">
    <source>
        <dbReference type="Proteomes" id="UP000494108"/>
    </source>
</evidence>
<keyword evidence="2 3" id="KW-0732">Signal</keyword>
<dbReference type="PANTHER" id="PTHR30483:SF6">
    <property type="entry name" value="PERIPLASMIC BINDING PROTEIN OF ABC TRANSPORTER FOR NATURAL AMINO ACIDS"/>
    <property type="match status" value="1"/>
</dbReference>
<organism evidence="5 6">
    <name type="scientific">Achromobacter pestifer</name>
    <dbReference type="NCBI Taxonomy" id="1353889"/>
    <lineage>
        <taxon>Bacteria</taxon>
        <taxon>Pseudomonadati</taxon>
        <taxon>Pseudomonadota</taxon>
        <taxon>Betaproteobacteria</taxon>
        <taxon>Burkholderiales</taxon>
        <taxon>Alcaligenaceae</taxon>
        <taxon>Achromobacter</taxon>
    </lineage>
</organism>
<dbReference type="InterPro" id="IPR028081">
    <property type="entry name" value="Leu-bd"/>
</dbReference>
<dbReference type="InterPro" id="IPR028082">
    <property type="entry name" value="Peripla_BP_I"/>
</dbReference>
<dbReference type="PANTHER" id="PTHR30483">
    <property type="entry name" value="LEUCINE-SPECIFIC-BINDING PROTEIN"/>
    <property type="match status" value="1"/>
</dbReference>
<dbReference type="Proteomes" id="UP000494108">
    <property type="component" value="Unassembled WGS sequence"/>
</dbReference>
<evidence type="ECO:0000313" key="5">
    <source>
        <dbReference type="EMBL" id="CAB3645796.1"/>
    </source>
</evidence>
<dbReference type="EMBL" id="CADIJX010000003">
    <property type="protein sequence ID" value="CAB3645796.1"/>
    <property type="molecule type" value="Genomic_DNA"/>
</dbReference>
<evidence type="ECO:0000256" key="3">
    <source>
        <dbReference type="SAM" id="SignalP"/>
    </source>
</evidence>
<feature type="domain" description="Leucine-binding protein" evidence="4">
    <location>
        <begin position="30"/>
        <end position="366"/>
    </location>
</feature>
<protein>
    <recommendedName>
        <fullName evidence="4">Leucine-binding protein domain-containing protein</fullName>
    </recommendedName>
</protein>
<reference evidence="5 6" key="1">
    <citation type="submission" date="2020-04" db="EMBL/GenBank/DDBJ databases">
        <authorList>
            <person name="De Canck E."/>
        </authorList>
    </citation>
    <scope>NUCLEOTIDE SEQUENCE [LARGE SCALE GENOMIC DNA]</scope>
    <source>
        <strain evidence="5 6">LMG 3431</strain>
    </source>
</reference>
<dbReference type="SUPFAM" id="SSF53822">
    <property type="entry name" value="Periplasmic binding protein-like I"/>
    <property type="match status" value="1"/>
</dbReference>
<proteinExistence type="inferred from homology"/>
<sequence length="394" mass="42359">MRKITNRTAAAITLALAACTTFPAIAQQKPVDIGFIGTLSTPAGYIGEDERDAFMLAVKEGGGKLGGVPVNVRVEDDALKPANAKQIADKMVQDGVRLFTGVNFSNVMAAVGPTVLNAGGFYVSLNAGPSNYAGKACNPNYFAVAFQNDSYADTAGMAANELGAKRVVVMAPNYQAGRDAVAGFKRTYKGEIAEEIYTKLDQSDFSVELARVRSLNPDAIFQFHPGGAGINLTKQFANSGLSDKIRMITPIYSMDERMLAATGTAGKGFYLSSLWSADLDNAQNKHFVEAFTKAYNRAPTAYAAQAYDTANLIASALKAVNGDVTGRADDFRNALRKADFPTVRGKFKFGPNQHPVQDWYLLHIEAGPDGKLIYKNQKVLARDHTDVHAADCKM</sequence>
<evidence type="ECO:0000256" key="1">
    <source>
        <dbReference type="ARBA" id="ARBA00010062"/>
    </source>
</evidence>
<accession>A0A6S6Z211</accession>
<keyword evidence="6" id="KW-1185">Reference proteome</keyword>
<gene>
    <name evidence="5" type="ORF">LMG3431_02419</name>
</gene>
<evidence type="ECO:0000256" key="2">
    <source>
        <dbReference type="ARBA" id="ARBA00022729"/>
    </source>
</evidence>
<dbReference type="RefSeq" id="WP_175174738.1">
    <property type="nucleotide sequence ID" value="NZ_CADIJX010000003.1"/>
</dbReference>